<evidence type="ECO:0000256" key="1">
    <source>
        <dbReference type="ARBA" id="ARBA00022679"/>
    </source>
</evidence>
<dbReference type="SUPFAM" id="SSF55729">
    <property type="entry name" value="Acyl-CoA N-acyltransferases (Nat)"/>
    <property type="match status" value="1"/>
</dbReference>
<dbReference type="OrthoDB" id="329272at2759"/>
<keyword evidence="5" id="KW-1185">Reference proteome</keyword>
<name>A0A9W4HQH5_PENOL</name>
<evidence type="ECO:0000259" key="3">
    <source>
        <dbReference type="PROSITE" id="PS51186"/>
    </source>
</evidence>
<gene>
    <name evidence="4" type="ORF">POLS_LOCUS5211</name>
</gene>
<keyword evidence="1" id="KW-0808">Transferase</keyword>
<dbReference type="GO" id="GO:0016747">
    <property type="term" value="F:acyltransferase activity, transferring groups other than amino-acyl groups"/>
    <property type="evidence" value="ECO:0007669"/>
    <property type="project" value="InterPro"/>
</dbReference>
<evidence type="ECO:0000313" key="4">
    <source>
        <dbReference type="EMBL" id="CAG8120276.1"/>
    </source>
</evidence>
<dbReference type="PANTHER" id="PTHR43877">
    <property type="entry name" value="AMINOALKYLPHOSPHONATE N-ACETYLTRANSFERASE-RELATED-RELATED"/>
    <property type="match status" value="1"/>
</dbReference>
<feature type="domain" description="N-acetyltransferase" evidence="3">
    <location>
        <begin position="12"/>
        <end position="161"/>
    </location>
</feature>
<dbReference type="Pfam" id="PF00583">
    <property type="entry name" value="Acetyltransf_1"/>
    <property type="match status" value="1"/>
</dbReference>
<dbReference type="PROSITE" id="PS51186">
    <property type="entry name" value="GNAT"/>
    <property type="match status" value="1"/>
</dbReference>
<dbReference type="CDD" id="cd04301">
    <property type="entry name" value="NAT_SF"/>
    <property type="match status" value="1"/>
</dbReference>
<protein>
    <recommendedName>
        <fullName evidence="3">N-acetyltransferase domain-containing protein</fullName>
    </recommendedName>
</protein>
<evidence type="ECO:0000256" key="2">
    <source>
        <dbReference type="ARBA" id="ARBA00023315"/>
    </source>
</evidence>
<accession>A0A9W4HQH5</accession>
<dbReference type="Gene3D" id="3.40.630.30">
    <property type="match status" value="1"/>
</dbReference>
<dbReference type="InterPro" id="IPR000182">
    <property type="entry name" value="GNAT_dom"/>
</dbReference>
<dbReference type="PANTHER" id="PTHR43877:SF2">
    <property type="entry name" value="AMINOALKYLPHOSPHONATE N-ACETYLTRANSFERASE-RELATED"/>
    <property type="match status" value="1"/>
</dbReference>
<dbReference type="InterPro" id="IPR050832">
    <property type="entry name" value="Bact_Acetyltransf"/>
</dbReference>
<organism evidence="4 5">
    <name type="scientific">Penicillium olsonii</name>
    <dbReference type="NCBI Taxonomy" id="99116"/>
    <lineage>
        <taxon>Eukaryota</taxon>
        <taxon>Fungi</taxon>
        <taxon>Dikarya</taxon>
        <taxon>Ascomycota</taxon>
        <taxon>Pezizomycotina</taxon>
        <taxon>Eurotiomycetes</taxon>
        <taxon>Eurotiomycetidae</taxon>
        <taxon>Eurotiales</taxon>
        <taxon>Aspergillaceae</taxon>
        <taxon>Penicillium</taxon>
    </lineage>
</organism>
<sequence>MSASPSTPPSEPTLQKATIDDIPTIKAMVDNAYSIYIERMGKKPAPMSEDWERILQTHDVLILKESDLIVGSITFHIEHDLHALKIDNVVVNPATQGRGYGRFLIRHAEMEARQRGIPNVTLYTNAKMVENIGMYKKLGFEETGTIVEDGFERVYFHRCIE</sequence>
<proteinExistence type="predicted"/>
<evidence type="ECO:0000313" key="5">
    <source>
        <dbReference type="Proteomes" id="UP001153618"/>
    </source>
</evidence>
<dbReference type="InterPro" id="IPR016181">
    <property type="entry name" value="Acyl_CoA_acyltransferase"/>
</dbReference>
<dbReference type="EMBL" id="CAJVOS010000027">
    <property type="protein sequence ID" value="CAG8120276.1"/>
    <property type="molecule type" value="Genomic_DNA"/>
</dbReference>
<dbReference type="AlphaFoldDB" id="A0A9W4HQH5"/>
<comment type="caution">
    <text evidence="4">The sequence shown here is derived from an EMBL/GenBank/DDBJ whole genome shotgun (WGS) entry which is preliminary data.</text>
</comment>
<dbReference type="Proteomes" id="UP001153618">
    <property type="component" value="Unassembled WGS sequence"/>
</dbReference>
<keyword evidence="2" id="KW-0012">Acyltransferase</keyword>
<reference evidence="4" key="1">
    <citation type="submission" date="2021-07" db="EMBL/GenBank/DDBJ databases">
        <authorList>
            <person name="Branca A.L. A."/>
        </authorList>
    </citation>
    <scope>NUCLEOTIDE SEQUENCE</scope>
</reference>